<sequence>MTLRHIESGDSFPERHVADLDDLKLADDDGSASDSVASSRRAPSRPPKARSESPDGYEMRGRYWEAADILKFDLEESKKAPDVWDYVYDPVCLPPSGVARTPTMRQLGAMPIRRAWRRCSSRERPNMRQGHVIEAIMVYERGEVLDRVGRCKRCSEGKGISRSCVVVPRIIGDACSNCLYDGLGEGCDALQRCSYRLPNRKRGRSDESEDNTVPRKEDFTTVLKLIEQMKNTSAAAGSKKDQNVVAKAKRIEEAALQVARAAREWGRKEAPSK</sequence>
<dbReference type="EMBL" id="KB707098">
    <property type="protein sequence ID" value="EMR64263.1"/>
    <property type="molecule type" value="Genomic_DNA"/>
</dbReference>
<dbReference type="eggNOG" id="ENOG502T6QW">
    <property type="taxonomic scope" value="Eukaryota"/>
</dbReference>
<evidence type="ECO:0000313" key="3">
    <source>
        <dbReference type="Proteomes" id="UP000012174"/>
    </source>
</evidence>
<evidence type="ECO:0000256" key="1">
    <source>
        <dbReference type="SAM" id="MobiDB-lite"/>
    </source>
</evidence>
<organism evidence="2 3">
    <name type="scientific">Eutypa lata (strain UCR-EL1)</name>
    <name type="common">Grapevine dieback disease fungus</name>
    <name type="synonym">Eutypa armeniacae</name>
    <dbReference type="NCBI Taxonomy" id="1287681"/>
    <lineage>
        <taxon>Eukaryota</taxon>
        <taxon>Fungi</taxon>
        <taxon>Dikarya</taxon>
        <taxon>Ascomycota</taxon>
        <taxon>Pezizomycotina</taxon>
        <taxon>Sordariomycetes</taxon>
        <taxon>Xylariomycetidae</taxon>
        <taxon>Xylariales</taxon>
        <taxon>Diatrypaceae</taxon>
        <taxon>Eutypa</taxon>
    </lineage>
</organism>
<accession>M7SIY5</accession>
<dbReference type="Proteomes" id="UP000012174">
    <property type="component" value="Unassembled WGS sequence"/>
</dbReference>
<dbReference type="HOGENOM" id="CLU_1019535_0_0_1"/>
<dbReference type="KEGG" id="ela:UCREL1_8785"/>
<dbReference type="InterPro" id="IPR022190">
    <property type="entry name" value="DUF3716"/>
</dbReference>
<gene>
    <name evidence="2" type="ORF">UCREL1_8785</name>
</gene>
<evidence type="ECO:0000313" key="2">
    <source>
        <dbReference type="EMBL" id="EMR64263.1"/>
    </source>
</evidence>
<proteinExistence type="predicted"/>
<keyword evidence="3" id="KW-1185">Reference proteome</keyword>
<feature type="region of interest" description="Disordered" evidence="1">
    <location>
        <begin position="21"/>
        <end position="56"/>
    </location>
</feature>
<dbReference type="Pfam" id="PF12511">
    <property type="entry name" value="DUF3716"/>
    <property type="match status" value="1"/>
</dbReference>
<reference evidence="3" key="1">
    <citation type="journal article" date="2013" name="Genome Announc.">
        <title>Draft genome sequence of the grapevine dieback fungus Eutypa lata UCR-EL1.</title>
        <authorList>
            <person name="Blanco-Ulate B."/>
            <person name="Rolshausen P.E."/>
            <person name="Cantu D."/>
        </authorList>
    </citation>
    <scope>NUCLEOTIDE SEQUENCE [LARGE SCALE GENOMIC DNA]</scope>
    <source>
        <strain evidence="3">UCR-EL1</strain>
    </source>
</reference>
<dbReference type="AlphaFoldDB" id="M7SIY5"/>
<protein>
    <submittedName>
        <fullName evidence="2">Uncharacterized protein</fullName>
    </submittedName>
</protein>
<name>M7SIY5_EUTLA</name>
<dbReference type="OrthoDB" id="4825089at2759"/>
<feature type="compositionally biased region" description="Low complexity" evidence="1">
    <location>
        <begin position="32"/>
        <end position="41"/>
    </location>
</feature>